<evidence type="ECO:0000259" key="3">
    <source>
        <dbReference type="SMART" id="SM00848"/>
    </source>
</evidence>
<evidence type="ECO:0000256" key="2">
    <source>
        <dbReference type="SAM" id="SignalP"/>
    </source>
</evidence>
<dbReference type="InterPro" id="IPR013128">
    <property type="entry name" value="Peptidase_C1A"/>
</dbReference>
<proteinExistence type="inferred from homology"/>
<organism evidence="4 5">
    <name type="scientific">Coptis chinensis</name>
    <dbReference type="NCBI Taxonomy" id="261450"/>
    <lineage>
        <taxon>Eukaryota</taxon>
        <taxon>Viridiplantae</taxon>
        <taxon>Streptophyta</taxon>
        <taxon>Embryophyta</taxon>
        <taxon>Tracheophyta</taxon>
        <taxon>Spermatophyta</taxon>
        <taxon>Magnoliopsida</taxon>
        <taxon>Ranunculales</taxon>
        <taxon>Ranunculaceae</taxon>
        <taxon>Coptidoideae</taxon>
        <taxon>Coptis</taxon>
    </lineage>
</organism>
<feature type="domain" description="Cathepsin propeptide inhibitor" evidence="3">
    <location>
        <begin position="50"/>
        <end position="112"/>
    </location>
</feature>
<dbReference type="Pfam" id="PF08246">
    <property type="entry name" value="Inhibitor_I29"/>
    <property type="match status" value="1"/>
</dbReference>
<keyword evidence="5" id="KW-1185">Reference proteome</keyword>
<reference evidence="4 5" key="1">
    <citation type="submission" date="2020-10" db="EMBL/GenBank/DDBJ databases">
        <title>The Coptis chinensis genome and diversification of protoberbering-type alkaloids.</title>
        <authorList>
            <person name="Wang B."/>
            <person name="Shu S."/>
            <person name="Song C."/>
            <person name="Liu Y."/>
        </authorList>
    </citation>
    <scope>NUCLEOTIDE SEQUENCE [LARGE SCALE GENOMIC DNA]</scope>
    <source>
        <strain evidence="4">HL-2020</strain>
        <tissue evidence="4">Leaf</tissue>
    </source>
</reference>
<dbReference type="SUPFAM" id="SSF54001">
    <property type="entry name" value="Cysteine proteinases"/>
    <property type="match status" value="1"/>
</dbReference>
<dbReference type="AlphaFoldDB" id="A0A835IPD1"/>
<evidence type="ECO:0000313" key="4">
    <source>
        <dbReference type="EMBL" id="KAF9621336.1"/>
    </source>
</evidence>
<dbReference type="Proteomes" id="UP000631114">
    <property type="component" value="Unassembled WGS sequence"/>
</dbReference>
<dbReference type="OrthoDB" id="1730837at2759"/>
<dbReference type="InterPro" id="IPR038765">
    <property type="entry name" value="Papain-like_cys_pep_sf"/>
</dbReference>
<protein>
    <recommendedName>
        <fullName evidence="3">Cathepsin propeptide inhibitor domain-containing protein</fullName>
    </recommendedName>
</protein>
<dbReference type="Pfam" id="PF00112">
    <property type="entry name" value="Peptidase_C1"/>
    <property type="match status" value="1"/>
</dbReference>
<name>A0A835IPD1_9MAGN</name>
<dbReference type="GO" id="GO:0006508">
    <property type="term" value="P:proteolysis"/>
    <property type="evidence" value="ECO:0007669"/>
    <property type="project" value="InterPro"/>
</dbReference>
<dbReference type="EMBL" id="JADFTS010000002">
    <property type="protein sequence ID" value="KAF9621336.1"/>
    <property type="molecule type" value="Genomic_DNA"/>
</dbReference>
<gene>
    <name evidence="4" type="ORF">IFM89_019422</name>
</gene>
<feature type="signal peptide" evidence="2">
    <location>
        <begin position="1"/>
        <end position="24"/>
    </location>
</feature>
<dbReference type="PANTHER" id="PTHR12411">
    <property type="entry name" value="CYSTEINE PROTEASE FAMILY C1-RELATED"/>
    <property type="match status" value="1"/>
</dbReference>
<dbReference type="InterPro" id="IPR013201">
    <property type="entry name" value="Prot_inhib_I29"/>
</dbReference>
<comment type="caution">
    <text evidence="4">The sequence shown here is derived from an EMBL/GenBank/DDBJ whole genome shotgun (WGS) entry which is preliminary data.</text>
</comment>
<sequence length="179" mass="21174">MNCPRIQPTLLFFFFASITSLCLCLSSDQFSILNQDPDDYLSDDRVVELFQQWRVKHEKVYKHEEEVQKRFESFRTNLRFVVERSLKARSSSSKTSHVVGLNKFADLSNEEFKQAYLSKMKKPFNKNKVNELREKATNKVSTCEVPSTFDWRKKGVVTPVKDQGQCGEYRSHYLFFRYQ</sequence>
<accession>A0A835IPD1</accession>
<evidence type="ECO:0000313" key="5">
    <source>
        <dbReference type="Proteomes" id="UP000631114"/>
    </source>
</evidence>
<dbReference type="Gene3D" id="3.90.70.10">
    <property type="entry name" value="Cysteine proteinases"/>
    <property type="match status" value="1"/>
</dbReference>
<feature type="chain" id="PRO_5032469164" description="Cathepsin propeptide inhibitor domain-containing protein" evidence="2">
    <location>
        <begin position="25"/>
        <end position="179"/>
    </location>
</feature>
<evidence type="ECO:0000256" key="1">
    <source>
        <dbReference type="ARBA" id="ARBA00008455"/>
    </source>
</evidence>
<comment type="similarity">
    <text evidence="1">Belongs to the peptidase C1 family.</text>
</comment>
<dbReference type="InterPro" id="IPR000668">
    <property type="entry name" value="Peptidase_C1A_C"/>
</dbReference>
<keyword evidence="2" id="KW-0732">Signal</keyword>
<dbReference type="SMART" id="SM00848">
    <property type="entry name" value="Inhibitor_I29"/>
    <property type="match status" value="1"/>
</dbReference>
<dbReference type="GO" id="GO:0008234">
    <property type="term" value="F:cysteine-type peptidase activity"/>
    <property type="evidence" value="ECO:0007669"/>
    <property type="project" value="InterPro"/>
</dbReference>
<dbReference type="Gene3D" id="1.10.287.2250">
    <property type="match status" value="1"/>
</dbReference>